<dbReference type="RefSeq" id="WP_097799395.1">
    <property type="nucleotide sequence ID" value="NZ_CP025570.1"/>
</dbReference>
<dbReference type="KEGG" id="aji:C0Z10_10885"/>
<dbReference type="GO" id="GO:0000287">
    <property type="term" value="F:magnesium ion binding"/>
    <property type="evidence" value="ECO:0007669"/>
    <property type="project" value="UniProtKB-ARBA"/>
</dbReference>
<dbReference type="Pfam" id="PF00456">
    <property type="entry name" value="Transketolase_N"/>
    <property type="match status" value="1"/>
</dbReference>
<dbReference type="Gene3D" id="3.40.50.970">
    <property type="match status" value="1"/>
</dbReference>
<evidence type="ECO:0000256" key="1">
    <source>
        <dbReference type="ARBA" id="ARBA00001964"/>
    </source>
</evidence>
<dbReference type="EMBL" id="CP025570">
    <property type="protein sequence ID" value="AZZ40174.1"/>
    <property type="molecule type" value="Genomic_DNA"/>
</dbReference>
<evidence type="ECO:0000313" key="5">
    <source>
        <dbReference type="Proteomes" id="UP000285875"/>
    </source>
</evidence>
<dbReference type="PANTHER" id="PTHR47514:SF1">
    <property type="entry name" value="TRANSKETOLASE N-TERMINAL SECTION-RELATED"/>
    <property type="match status" value="1"/>
</dbReference>
<accession>A0A3T0S1D9</accession>
<dbReference type="AlphaFoldDB" id="A0A3T0S1D9"/>
<sequence>MTVLSTQPSLTAEQRSDLEQTCREVRASILREIGSLGSGHIGGSLSMVEALVTIYSRHLRQTPATKDDPDRDRFVLSKGHSGPGYYATLAHFGYFDPAELLTLNQPGTRLPSHPDMNKTPGVDMTSGSLGQGFSAATGIAEAQRRRGKGARTYVILGDGESQEGQVWEAGLWAAQRKMDNLIAITDYNDMCIDGYVHDINDIAPLDEKWRAFRWFVQVIDGHDVDAIDRALTTAEQHQGQPSMIIMRTRKGHGVSFIEAAGVANHSMPITPEQVRAGVAELNEEN</sequence>
<reference evidence="5" key="1">
    <citation type="submission" date="2017-12" db="EMBL/GenBank/DDBJ databases">
        <title>Whole genome sequencing of Acidipropionibacterium jensenii strains JS279 and JS280.</title>
        <authorList>
            <person name="Deptula P."/>
            <person name="Laine P."/>
            <person name="Smolander O.-P."/>
            <person name="Paulin L."/>
            <person name="Auvinen P."/>
            <person name="Varmanen P."/>
        </authorList>
    </citation>
    <scope>NUCLEOTIDE SEQUENCE [LARGE SCALE GENOMIC DNA]</scope>
    <source>
        <strain evidence="5">JS280</strain>
    </source>
</reference>
<proteinExistence type="inferred from homology"/>
<dbReference type="GeneID" id="82883961"/>
<dbReference type="SUPFAM" id="SSF52518">
    <property type="entry name" value="Thiamin diphosphate-binding fold (THDP-binding)"/>
    <property type="match status" value="1"/>
</dbReference>
<comment type="similarity">
    <text evidence="2">Belongs to the transketolase family.</text>
</comment>
<organism evidence="4 5">
    <name type="scientific">Acidipropionibacterium jensenii</name>
    <dbReference type="NCBI Taxonomy" id="1749"/>
    <lineage>
        <taxon>Bacteria</taxon>
        <taxon>Bacillati</taxon>
        <taxon>Actinomycetota</taxon>
        <taxon>Actinomycetes</taxon>
        <taxon>Propionibacteriales</taxon>
        <taxon>Propionibacteriaceae</taxon>
        <taxon>Acidipropionibacterium</taxon>
    </lineage>
</organism>
<dbReference type="PANTHER" id="PTHR47514">
    <property type="entry name" value="TRANSKETOLASE N-TERMINAL SECTION-RELATED"/>
    <property type="match status" value="1"/>
</dbReference>
<keyword evidence="3" id="KW-0786">Thiamine pyrophosphate</keyword>
<comment type="cofactor">
    <cofactor evidence="1">
        <name>thiamine diphosphate</name>
        <dbReference type="ChEBI" id="CHEBI:58937"/>
    </cofactor>
</comment>
<dbReference type="CDD" id="cd02012">
    <property type="entry name" value="TPP_TK"/>
    <property type="match status" value="1"/>
</dbReference>
<dbReference type="Proteomes" id="UP000285875">
    <property type="component" value="Chromosome"/>
</dbReference>
<dbReference type="InterPro" id="IPR005474">
    <property type="entry name" value="Transketolase_N"/>
</dbReference>
<dbReference type="InterPro" id="IPR029061">
    <property type="entry name" value="THDP-binding"/>
</dbReference>
<name>A0A3T0S1D9_9ACTN</name>
<evidence type="ECO:0000256" key="3">
    <source>
        <dbReference type="ARBA" id="ARBA00023052"/>
    </source>
</evidence>
<gene>
    <name evidence="4" type="ORF">C0Z10_10885</name>
</gene>
<protein>
    <submittedName>
        <fullName evidence="4">Transketolase</fullName>
    </submittedName>
</protein>
<evidence type="ECO:0000256" key="2">
    <source>
        <dbReference type="ARBA" id="ARBA00007131"/>
    </source>
</evidence>
<evidence type="ECO:0000313" key="4">
    <source>
        <dbReference type="EMBL" id="AZZ40174.1"/>
    </source>
</evidence>